<gene>
    <name evidence="1" type="ORF">AFUS01_LOCUS47314</name>
</gene>
<dbReference type="AlphaFoldDB" id="A0A8J2PUX4"/>
<dbReference type="EMBL" id="CAJVCH010571716">
    <property type="protein sequence ID" value="CAG7838335.1"/>
    <property type="molecule type" value="Genomic_DNA"/>
</dbReference>
<feature type="non-terminal residue" evidence="1">
    <location>
        <position position="1"/>
    </location>
</feature>
<comment type="caution">
    <text evidence="1">The sequence shown here is derived from an EMBL/GenBank/DDBJ whole genome shotgun (WGS) entry which is preliminary data.</text>
</comment>
<protein>
    <submittedName>
        <fullName evidence="1">Uncharacterized protein</fullName>
    </submittedName>
</protein>
<dbReference type="Proteomes" id="UP000708208">
    <property type="component" value="Unassembled WGS sequence"/>
</dbReference>
<organism evidence="1 2">
    <name type="scientific">Allacma fusca</name>
    <dbReference type="NCBI Taxonomy" id="39272"/>
    <lineage>
        <taxon>Eukaryota</taxon>
        <taxon>Metazoa</taxon>
        <taxon>Ecdysozoa</taxon>
        <taxon>Arthropoda</taxon>
        <taxon>Hexapoda</taxon>
        <taxon>Collembola</taxon>
        <taxon>Symphypleona</taxon>
        <taxon>Sminthuridae</taxon>
        <taxon>Allacma</taxon>
    </lineage>
</organism>
<name>A0A8J2PUX4_9HEXA</name>
<keyword evidence="2" id="KW-1185">Reference proteome</keyword>
<dbReference type="OrthoDB" id="40334at2759"/>
<accession>A0A8J2PUX4</accession>
<evidence type="ECO:0000313" key="2">
    <source>
        <dbReference type="Proteomes" id="UP000708208"/>
    </source>
</evidence>
<reference evidence="1" key="1">
    <citation type="submission" date="2021-06" db="EMBL/GenBank/DDBJ databases">
        <authorList>
            <person name="Hodson N. C."/>
            <person name="Mongue J. A."/>
            <person name="Jaron S. K."/>
        </authorList>
    </citation>
    <scope>NUCLEOTIDE SEQUENCE</scope>
</reference>
<sequence length="42" mass="4867">MANSKNEIDAIRGKTVLKIPELQEVQMSSLWLDQTVVITYFR</sequence>
<evidence type="ECO:0000313" key="1">
    <source>
        <dbReference type="EMBL" id="CAG7838335.1"/>
    </source>
</evidence>
<proteinExistence type="predicted"/>